<feature type="transmembrane region" description="Helical" evidence="1">
    <location>
        <begin position="103"/>
        <end position="121"/>
    </location>
</feature>
<reference evidence="2 3" key="1">
    <citation type="submission" date="2024-09" db="EMBL/GenBank/DDBJ databases">
        <authorList>
            <person name="Sun Q."/>
            <person name="Mori K."/>
        </authorList>
    </citation>
    <scope>NUCLEOTIDE SEQUENCE [LARGE SCALE GENOMIC DNA]</scope>
    <source>
        <strain evidence="2 3">CCM 8545</strain>
    </source>
</reference>
<name>A0ABV6CB64_9GAMM</name>
<proteinExistence type="predicted"/>
<dbReference type="InterPro" id="IPR025238">
    <property type="entry name" value="DUF4184"/>
</dbReference>
<comment type="caution">
    <text evidence="2">The sequence shown here is derived from an EMBL/GenBank/DDBJ whole genome shotgun (WGS) entry which is preliminary data.</text>
</comment>
<protein>
    <submittedName>
        <fullName evidence="2">DUF4184 family protein</fullName>
    </submittedName>
</protein>
<dbReference type="RefSeq" id="WP_385877344.1">
    <property type="nucleotide sequence ID" value="NZ_JBHLXE010000097.1"/>
</dbReference>
<keyword evidence="1" id="KW-0812">Transmembrane</keyword>
<keyword evidence="1" id="KW-1133">Transmembrane helix</keyword>
<evidence type="ECO:0000313" key="2">
    <source>
        <dbReference type="EMBL" id="MFC0180231.1"/>
    </source>
</evidence>
<keyword evidence="1" id="KW-0472">Membrane</keyword>
<feature type="transmembrane region" description="Helical" evidence="1">
    <location>
        <begin position="52"/>
        <end position="73"/>
    </location>
</feature>
<gene>
    <name evidence="2" type="ORF">ACFFIT_09105</name>
</gene>
<evidence type="ECO:0000256" key="1">
    <source>
        <dbReference type="SAM" id="Phobius"/>
    </source>
</evidence>
<keyword evidence="3" id="KW-1185">Reference proteome</keyword>
<feature type="transmembrane region" description="Helical" evidence="1">
    <location>
        <begin position="239"/>
        <end position="257"/>
    </location>
</feature>
<dbReference type="Proteomes" id="UP001589758">
    <property type="component" value="Unassembled WGS sequence"/>
</dbReference>
<dbReference type="Pfam" id="PF13803">
    <property type="entry name" value="DUF4184"/>
    <property type="match status" value="1"/>
</dbReference>
<feature type="transmembrane region" description="Helical" evidence="1">
    <location>
        <begin position="197"/>
        <end position="219"/>
    </location>
</feature>
<evidence type="ECO:0000313" key="3">
    <source>
        <dbReference type="Proteomes" id="UP001589758"/>
    </source>
</evidence>
<feature type="transmembrane region" description="Helical" evidence="1">
    <location>
        <begin position="154"/>
        <end position="176"/>
    </location>
</feature>
<sequence>MPFTFSHPAAVIPIAKMTNYRLPIIALSLGSCSPDFGYYTNEWIYAARSHDFLYSLLYMLPACLLLIAIISLFKKEIIILSPKYVKVMAEQHIPTFSVPKLQTVFLTILAIIIGIYSHIIWDSFTHNPDKFKPWWPYIGQEVHILSIDIKIYKLLQHFSTILGMAVILLFLLKGVIKQKKSQKQNILNIELQNNDKWVIAYWVTLFLVCGLISIVQYGLTFEYLLQEIPHFLFQNAVTGGRYFFIGLLSTLIVIKLFRASTSTFLSQ</sequence>
<dbReference type="EMBL" id="JBHLXE010000097">
    <property type="protein sequence ID" value="MFC0180231.1"/>
    <property type="molecule type" value="Genomic_DNA"/>
</dbReference>
<organism evidence="2 3">
    <name type="scientific">Thorsellia kenyensis</name>
    <dbReference type="NCBI Taxonomy" id="1549888"/>
    <lineage>
        <taxon>Bacteria</taxon>
        <taxon>Pseudomonadati</taxon>
        <taxon>Pseudomonadota</taxon>
        <taxon>Gammaproteobacteria</taxon>
        <taxon>Enterobacterales</taxon>
        <taxon>Thorselliaceae</taxon>
        <taxon>Thorsellia</taxon>
    </lineage>
</organism>
<accession>A0ABV6CB64</accession>